<feature type="transmembrane region" description="Helical" evidence="1">
    <location>
        <begin position="155"/>
        <end position="181"/>
    </location>
</feature>
<gene>
    <name evidence="2" type="ORF">GCM10007170_06330</name>
</gene>
<feature type="transmembrane region" description="Helical" evidence="1">
    <location>
        <begin position="130"/>
        <end position="149"/>
    </location>
</feature>
<evidence type="ECO:0008006" key="4">
    <source>
        <dbReference type="Google" id="ProtNLM"/>
    </source>
</evidence>
<keyword evidence="1" id="KW-0812">Transmembrane</keyword>
<keyword evidence="3" id="KW-1185">Reference proteome</keyword>
<reference evidence="3" key="1">
    <citation type="journal article" date="2019" name="Int. J. Syst. Evol. Microbiol.">
        <title>The Global Catalogue of Microorganisms (GCM) 10K type strain sequencing project: providing services to taxonomists for standard genome sequencing and annotation.</title>
        <authorList>
            <consortium name="The Broad Institute Genomics Platform"/>
            <consortium name="The Broad Institute Genome Sequencing Center for Infectious Disease"/>
            <person name="Wu L."/>
            <person name="Ma J."/>
        </authorList>
    </citation>
    <scope>NUCLEOTIDE SEQUENCE [LARGE SCALE GENOMIC DNA]</scope>
    <source>
        <strain evidence="3">CGMCC 1.12778</strain>
    </source>
</reference>
<keyword evidence="1" id="KW-1133">Transmembrane helix</keyword>
<evidence type="ECO:0000313" key="2">
    <source>
        <dbReference type="EMBL" id="GGH91063.1"/>
    </source>
</evidence>
<comment type="caution">
    <text evidence="2">The sequence shown here is derived from an EMBL/GenBank/DDBJ whole genome shotgun (WGS) entry which is preliminary data.</text>
</comment>
<dbReference type="Proteomes" id="UP000643279">
    <property type="component" value="Unassembled WGS sequence"/>
</dbReference>
<organism evidence="2 3">
    <name type="scientific">Arthrobacter liuii</name>
    <dbReference type="NCBI Taxonomy" id="1476996"/>
    <lineage>
        <taxon>Bacteria</taxon>
        <taxon>Bacillati</taxon>
        <taxon>Actinomycetota</taxon>
        <taxon>Actinomycetes</taxon>
        <taxon>Micrococcales</taxon>
        <taxon>Micrococcaceae</taxon>
        <taxon>Arthrobacter</taxon>
    </lineage>
</organism>
<accession>A0ABQ2AJE2</accession>
<protein>
    <recommendedName>
        <fullName evidence="4">Polysaccharide biosynthesis protein C-terminal domain-containing protein</fullName>
    </recommendedName>
</protein>
<dbReference type="EMBL" id="BMFW01000002">
    <property type="protein sequence ID" value="GGH91063.1"/>
    <property type="molecule type" value="Genomic_DNA"/>
</dbReference>
<name>A0ABQ2AJE2_9MICC</name>
<sequence length="209" mass="21409">MYGALPTLAVAWLAPAGVGVYALAERLGRYVTMAVTPLHNWMQGWVPAARDSSSINQRIRAAILAAITVGGGAGIALYLLGPVLGRLLGGGTISLDSMLIAGVAVAIAATTVSRCTGGACLIALNDAKSVAISSFVGAGTCVLALGVLVPPMGAIGAAMAMAMAEVTVLLYQIVALLTFLITGRGRTNRQAAMPVMRHARRNAGYYKNK</sequence>
<proteinExistence type="predicted"/>
<evidence type="ECO:0000256" key="1">
    <source>
        <dbReference type="SAM" id="Phobius"/>
    </source>
</evidence>
<keyword evidence="1" id="KW-0472">Membrane</keyword>
<feature type="transmembrane region" description="Helical" evidence="1">
    <location>
        <begin position="100"/>
        <end position="123"/>
    </location>
</feature>
<feature type="transmembrane region" description="Helical" evidence="1">
    <location>
        <begin position="59"/>
        <end position="80"/>
    </location>
</feature>
<evidence type="ECO:0000313" key="3">
    <source>
        <dbReference type="Proteomes" id="UP000643279"/>
    </source>
</evidence>
<feature type="transmembrane region" description="Helical" evidence="1">
    <location>
        <begin position="6"/>
        <end position="24"/>
    </location>
</feature>